<feature type="domain" description="N-acetyltransferase" evidence="1">
    <location>
        <begin position="2"/>
        <end position="142"/>
    </location>
</feature>
<dbReference type="Gene3D" id="3.30.1050.10">
    <property type="entry name" value="SCP2 sterol-binding domain"/>
    <property type="match status" value="1"/>
</dbReference>
<gene>
    <name evidence="2" type="ORF">LFYK43_09080</name>
</gene>
<dbReference type="Pfam" id="PF17668">
    <property type="entry name" value="Acetyltransf_17"/>
    <property type="match status" value="1"/>
</dbReference>
<dbReference type="GO" id="GO:0034069">
    <property type="term" value="F:aminoglycoside N-acetyltransferase activity"/>
    <property type="evidence" value="ECO:0007669"/>
    <property type="project" value="TreeGrafter"/>
</dbReference>
<dbReference type="Pfam" id="PF13530">
    <property type="entry name" value="SCP2_2"/>
    <property type="match status" value="1"/>
</dbReference>
<organism evidence="2 3">
    <name type="scientific">Ligilactobacillus salitolerans</name>
    <dbReference type="NCBI Taxonomy" id="1808352"/>
    <lineage>
        <taxon>Bacteria</taxon>
        <taxon>Bacillati</taxon>
        <taxon>Bacillota</taxon>
        <taxon>Bacilli</taxon>
        <taxon>Lactobacillales</taxon>
        <taxon>Lactobacillaceae</taxon>
        <taxon>Ligilactobacillus</taxon>
    </lineage>
</organism>
<dbReference type="InterPro" id="IPR036527">
    <property type="entry name" value="SCP2_sterol-bd_dom_sf"/>
</dbReference>
<dbReference type="AlphaFoldDB" id="A0A401ISE4"/>
<name>A0A401ISE4_9LACO</name>
<dbReference type="SUPFAM" id="SSF55718">
    <property type="entry name" value="SCP-like"/>
    <property type="match status" value="1"/>
</dbReference>
<dbReference type="Pfam" id="PF13527">
    <property type="entry name" value="Acetyltransf_9"/>
    <property type="match status" value="1"/>
</dbReference>
<evidence type="ECO:0000313" key="3">
    <source>
        <dbReference type="Proteomes" id="UP000286848"/>
    </source>
</evidence>
<dbReference type="InterPro" id="IPR016181">
    <property type="entry name" value="Acyl_CoA_acyltransferase"/>
</dbReference>
<dbReference type="InterPro" id="IPR025559">
    <property type="entry name" value="Eis_dom"/>
</dbReference>
<dbReference type="SUPFAM" id="SSF55729">
    <property type="entry name" value="Acyl-CoA N-acyltransferases (Nat)"/>
    <property type="match status" value="1"/>
</dbReference>
<keyword evidence="3" id="KW-1185">Reference proteome</keyword>
<dbReference type="InterPro" id="IPR051554">
    <property type="entry name" value="Acetyltransferase_Eis"/>
</dbReference>
<proteinExistence type="predicted"/>
<comment type="caution">
    <text evidence="2">The sequence shown here is derived from an EMBL/GenBank/DDBJ whole genome shotgun (WGS) entry which is preliminary data.</text>
</comment>
<dbReference type="PANTHER" id="PTHR37817:SF1">
    <property type="entry name" value="N-ACETYLTRANSFERASE EIS"/>
    <property type="match status" value="1"/>
</dbReference>
<reference evidence="2 3" key="1">
    <citation type="journal article" date="2019" name="Int. J. Syst. Evol. Microbiol.">
        <title>Lactobacillus salitolerans sp. nov., a novel lactic acid bacterium isolated from spent mushroom substrates.</title>
        <authorList>
            <person name="Tohno M."/>
            <person name="Tanizawa Y."/>
            <person name="Kojima Y."/>
            <person name="Sakamoto M."/>
            <person name="Nakamura Y."/>
            <person name="Ohkuma M."/>
            <person name="Kobayashi H."/>
        </authorList>
    </citation>
    <scope>NUCLEOTIDE SEQUENCE [LARGE SCALE GENOMIC DNA]</scope>
    <source>
        <strain evidence="2 3">YK43</strain>
    </source>
</reference>
<dbReference type="RefSeq" id="WP_124975862.1">
    <property type="nucleotide sequence ID" value="NZ_BFFP01000011.1"/>
</dbReference>
<dbReference type="Gene3D" id="3.40.630.30">
    <property type="match status" value="2"/>
</dbReference>
<dbReference type="PROSITE" id="PS51186">
    <property type="entry name" value="GNAT"/>
    <property type="match status" value="1"/>
</dbReference>
<dbReference type="Proteomes" id="UP000286848">
    <property type="component" value="Unassembled WGS sequence"/>
</dbReference>
<dbReference type="PANTHER" id="PTHR37817">
    <property type="entry name" value="N-ACETYLTRANSFERASE EIS"/>
    <property type="match status" value="1"/>
</dbReference>
<keyword evidence="2" id="KW-0808">Transferase</keyword>
<sequence>MSDYRLTSHSDLEQFYQLYLYAFNTADEPRRRKYFFERCKHALIYGIKSSGHVSSGLYSIPFTVDFYGQRFSMNGIGDVATAPEHAGTGGAGTLLQAALDEMWNNQVTLSYLAPFSFAYYRKFGYEQVFSHMQYSLASKDVPVHRRKTGVQVTRRSLKDGVTEAAEFYVQQADAGLKGGLVRDDWWWNYLPLKNNWQIGLAYDQQDQLQGYVIYELSQTLLTVKEILATTTSALQELTSFIFNHKNSVLQINFDCPDPTYHGDLLADPYSLTSQVVPYMMARIVNLKDFLQRYPYRQKGFTPITLPVFDQNLPQNTGLWQISAAKGQVQVDRTELLSTSTASLTIQQLTKILFGTSSPQLLVKTGQVQLAAKTVADLSKIIVNEPPQMVDYF</sequence>
<dbReference type="GO" id="GO:0030649">
    <property type="term" value="P:aminoglycoside antibiotic catabolic process"/>
    <property type="evidence" value="ECO:0007669"/>
    <property type="project" value="TreeGrafter"/>
</dbReference>
<evidence type="ECO:0000313" key="2">
    <source>
        <dbReference type="EMBL" id="GBG94449.1"/>
    </source>
</evidence>
<accession>A0A401ISE4</accession>
<protein>
    <submittedName>
        <fullName evidence="2">Acetyltransferase</fullName>
    </submittedName>
</protein>
<dbReference type="OrthoDB" id="9768284at2"/>
<dbReference type="InterPro" id="IPR000182">
    <property type="entry name" value="GNAT_dom"/>
</dbReference>
<evidence type="ECO:0000259" key="1">
    <source>
        <dbReference type="PROSITE" id="PS51186"/>
    </source>
</evidence>
<dbReference type="InterPro" id="IPR041380">
    <property type="entry name" value="Acetyltransf_17"/>
</dbReference>
<dbReference type="EMBL" id="BFFP01000011">
    <property type="protein sequence ID" value="GBG94449.1"/>
    <property type="molecule type" value="Genomic_DNA"/>
</dbReference>